<dbReference type="InterPro" id="IPR047650">
    <property type="entry name" value="Transpos_IS110"/>
</dbReference>
<feature type="domain" description="Transposase IS110-like N-terminal" evidence="1">
    <location>
        <begin position="9"/>
        <end position="158"/>
    </location>
</feature>
<dbReference type="Pfam" id="PF02371">
    <property type="entry name" value="Transposase_20"/>
    <property type="match status" value="1"/>
</dbReference>
<dbReference type="EMBL" id="CADCWM010000011">
    <property type="protein sequence ID" value="CAA9541236.1"/>
    <property type="molecule type" value="Genomic_DNA"/>
</dbReference>
<evidence type="ECO:0000259" key="1">
    <source>
        <dbReference type="Pfam" id="PF01548"/>
    </source>
</evidence>
<dbReference type="GO" id="GO:0006313">
    <property type="term" value="P:DNA transposition"/>
    <property type="evidence" value="ECO:0007669"/>
    <property type="project" value="InterPro"/>
</dbReference>
<dbReference type="GO" id="GO:0004803">
    <property type="term" value="F:transposase activity"/>
    <property type="evidence" value="ECO:0007669"/>
    <property type="project" value="InterPro"/>
</dbReference>
<feature type="domain" description="Transposase IS116/IS110/IS902 C-terminal" evidence="2">
    <location>
        <begin position="255"/>
        <end position="336"/>
    </location>
</feature>
<protein>
    <submittedName>
        <fullName evidence="3">Mobile element protein</fullName>
    </submittedName>
</protein>
<accession>A0A6J4U7T0</accession>
<dbReference type="PANTHER" id="PTHR33055:SF15">
    <property type="entry name" value="TRANSPOSASE-RELATED"/>
    <property type="match status" value="1"/>
</dbReference>
<sequence length="413" mass="45520">MEVVHERCAGLDVHKKTVVACAIVPGADDRPRREIRRFETMLDDLQALAGWLAERAVTHVAMESTGVYWQPVWNVLEERGGFALLLVNARHVKAVPGRKTDVRDSEWLAELLRHGLVRGSFVPDRAQRELRELTRYRTALIEERTAHVNRLQKALESANIKLAAVASDVTGVSARAMLAGLVGGPAEPAALADLAVGRLRDKLPALERALAGRFGDHHRYLVPRILAAIDFLDGEVADLDARIAELERPFAETVERLDAIPGVGRRVAESLVAELGPTVDRFPSDRHLASWAGLCPGNHESGGKRLSGRTRKGNRALRRALVQAAHAAGRARRTYLGAQYRRLAARRGAKRAAVAVAHSILVITYHLLLDPTSSFHELGPDYSDRRNTDATKRRLVARLEHLGFDVELTPRAA</sequence>
<evidence type="ECO:0000313" key="3">
    <source>
        <dbReference type="EMBL" id="CAA9541236.1"/>
    </source>
</evidence>
<organism evidence="3">
    <name type="scientific">uncultured Thermomicrobiales bacterium</name>
    <dbReference type="NCBI Taxonomy" id="1645740"/>
    <lineage>
        <taxon>Bacteria</taxon>
        <taxon>Pseudomonadati</taxon>
        <taxon>Thermomicrobiota</taxon>
        <taxon>Thermomicrobia</taxon>
        <taxon>Thermomicrobiales</taxon>
        <taxon>environmental samples</taxon>
    </lineage>
</organism>
<dbReference type="PANTHER" id="PTHR33055">
    <property type="entry name" value="TRANSPOSASE FOR INSERTION SEQUENCE ELEMENT IS1111A"/>
    <property type="match status" value="1"/>
</dbReference>
<dbReference type="InterPro" id="IPR003346">
    <property type="entry name" value="Transposase_20"/>
</dbReference>
<gene>
    <name evidence="3" type="ORF">AVDCRST_MAG88-28</name>
</gene>
<evidence type="ECO:0000259" key="2">
    <source>
        <dbReference type="Pfam" id="PF02371"/>
    </source>
</evidence>
<proteinExistence type="predicted"/>
<dbReference type="GO" id="GO:0003677">
    <property type="term" value="F:DNA binding"/>
    <property type="evidence" value="ECO:0007669"/>
    <property type="project" value="InterPro"/>
</dbReference>
<dbReference type="NCBIfam" id="NF033542">
    <property type="entry name" value="transpos_IS110"/>
    <property type="match status" value="1"/>
</dbReference>
<dbReference type="InterPro" id="IPR002525">
    <property type="entry name" value="Transp_IS110-like_N"/>
</dbReference>
<dbReference type="Pfam" id="PF01548">
    <property type="entry name" value="DEDD_Tnp_IS110"/>
    <property type="match status" value="1"/>
</dbReference>
<name>A0A6J4U7T0_9BACT</name>
<dbReference type="AlphaFoldDB" id="A0A6J4U7T0"/>
<reference evidence="3" key="1">
    <citation type="submission" date="2020-02" db="EMBL/GenBank/DDBJ databases">
        <authorList>
            <person name="Meier V. D."/>
        </authorList>
    </citation>
    <scope>NUCLEOTIDE SEQUENCE</scope>
    <source>
        <strain evidence="3">AVDCRST_MAG88</strain>
    </source>
</reference>